<dbReference type="InterPro" id="IPR023168">
    <property type="entry name" value="GatB_Yqey_C_2"/>
</dbReference>
<dbReference type="PANTHER" id="PTHR28055:SF1">
    <property type="entry name" value="ALTERED INHERITANCE OF MITOCHONDRIA PROTEIN 41, MITOCHONDRIAL"/>
    <property type="match status" value="1"/>
</dbReference>
<evidence type="ECO:0000313" key="2">
    <source>
        <dbReference type="Proteomes" id="UP000179227"/>
    </source>
</evidence>
<dbReference type="GO" id="GO:0016884">
    <property type="term" value="F:carbon-nitrogen ligase activity, with glutamine as amido-N-donor"/>
    <property type="evidence" value="ECO:0007669"/>
    <property type="project" value="InterPro"/>
</dbReference>
<gene>
    <name evidence="1" type="ORF">A3A60_04755</name>
</gene>
<dbReference type="Gene3D" id="1.10.10.410">
    <property type="match status" value="1"/>
</dbReference>
<evidence type="ECO:0008006" key="3">
    <source>
        <dbReference type="Google" id="ProtNLM"/>
    </source>
</evidence>
<dbReference type="Pfam" id="PF09424">
    <property type="entry name" value="YqeY"/>
    <property type="match status" value="1"/>
</dbReference>
<dbReference type="Proteomes" id="UP000179227">
    <property type="component" value="Unassembled WGS sequence"/>
</dbReference>
<protein>
    <recommendedName>
        <fullName evidence="3">Glutamyl-tRNA amidotransferase</fullName>
    </recommendedName>
</protein>
<name>A0A1F5I1T1_9BACT</name>
<dbReference type="InterPro" id="IPR003789">
    <property type="entry name" value="Asn/Gln_tRNA_amidoTrase-B-like"/>
</dbReference>
<dbReference type="InterPro" id="IPR019004">
    <property type="entry name" value="YqeY/Aim41"/>
</dbReference>
<accession>A0A1F5I1T1</accession>
<proteinExistence type="predicted"/>
<dbReference type="InterPro" id="IPR042184">
    <property type="entry name" value="YqeY/Aim41_N"/>
</dbReference>
<dbReference type="PANTHER" id="PTHR28055">
    <property type="entry name" value="ALTERED INHERITANCE OF MITOCHONDRIA PROTEIN 41, MITOCHONDRIAL"/>
    <property type="match status" value="1"/>
</dbReference>
<dbReference type="EMBL" id="MFBS01000011">
    <property type="protein sequence ID" value="OGE10322.1"/>
    <property type="molecule type" value="Genomic_DNA"/>
</dbReference>
<dbReference type="STRING" id="1797729.A3A60_04755"/>
<comment type="caution">
    <text evidence="1">The sequence shown here is derived from an EMBL/GenBank/DDBJ whole genome shotgun (WGS) entry which is preliminary data.</text>
</comment>
<dbReference type="SUPFAM" id="SSF89095">
    <property type="entry name" value="GatB/YqeY motif"/>
    <property type="match status" value="1"/>
</dbReference>
<organism evidence="1 2">
    <name type="scientific">Candidatus Curtissbacteria bacterium RIFCSPLOWO2_01_FULL_42_26</name>
    <dbReference type="NCBI Taxonomy" id="1797729"/>
    <lineage>
        <taxon>Bacteria</taxon>
        <taxon>Candidatus Curtissiibacteriota</taxon>
    </lineage>
</organism>
<reference evidence="1 2" key="1">
    <citation type="journal article" date="2016" name="Nat. Commun.">
        <title>Thousands of microbial genomes shed light on interconnected biogeochemical processes in an aquifer system.</title>
        <authorList>
            <person name="Anantharaman K."/>
            <person name="Brown C.T."/>
            <person name="Hug L.A."/>
            <person name="Sharon I."/>
            <person name="Castelle C.J."/>
            <person name="Probst A.J."/>
            <person name="Thomas B.C."/>
            <person name="Singh A."/>
            <person name="Wilkins M.J."/>
            <person name="Karaoz U."/>
            <person name="Brodie E.L."/>
            <person name="Williams K.H."/>
            <person name="Hubbard S.S."/>
            <person name="Banfield J.F."/>
        </authorList>
    </citation>
    <scope>NUCLEOTIDE SEQUENCE [LARGE SCALE GENOMIC DNA]</scope>
</reference>
<evidence type="ECO:0000313" key="1">
    <source>
        <dbReference type="EMBL" id="OGE10322.1"/>
    </source>
</evidence>
<sequence length="149" mass="16248">MADLVDKIREDLDVALKGGDGVVVSTLRFLLSAVQNVQIEKKGDLDDEQVVEIIRKDAKEHKESIEAFEKGERADLVQKETKELEVLEKYLPAQMPAADIEKIVDEVISATGATSIADMGKVMGQVMAKVKSRADGNVVSQIVKGKLAK</sequence>
<dbReference type="Gene3D" id="1.10.1510.10">
    <property type="entry name" value="Uncharacterised protein YqeY/AIM41 PF09424, N-terminal domain"/>
    <property type="match status" value="1"/>
</dbReference>
<dbReference type="AlphaFoldDB" id="A0A1F5I1T1"/>